<dbReference type="AlphaFoldDB" id="A0A499VBU8"/>
<proteinExistence type="predicted"/>
<sequence length="126" mass="14192">MFPHLNSRSDIEVITRSIDLSCSPLYRHRDRHRPTTTENNDAATAWVPHAAQGTLTADLGRAVRLAKVSPEWTRTRPVSPEVRTSLDGRHWRAGTTGPARFVRVTVRSADDKKRAGIEELRVTRAK</sequence>
<dbReference type="Gene3D" id="2.60.120.260">
    <property type="entry name" value="Galactose-binding domain-like"/>
    <property type="match status" value="1"/>
</dbReference>
<dbReference type="InterPro" id="IPR008979">
    <property type="entry name" value="Galactose-bd-like_sf"/>
</dbReference>
<dbReference type="EMBL" id="AP019620">
    <property type="protein sequence ID" value="BBJ43627.1"/>
    <property type="molecule type" value="Genomic_DNA"/>
</dbReference>
<organism evidence="1 2">
    <name type="scientific">Streptomyces antimycoticus</name>
    <dbReference type="NCBI Taxonomy" id="68175"/>
    <lineage>
        <taxon>Bacteria</taxon>
        <taxon>Bacillati</taxon>
        <taxon>Actinomycetota</taxon>
        <taxon>Actinomycetes</taxon>
        <taxon>Kitasatosporales</taxon>
        <taxon>Streptomycetaceae</taxon>
        <taxon>Streptomyces</taxon>
        <taxon>Streptomyces violaceusniger group</taxon>
    </lineage>
</organism>
<evidence type="ECO:0000313" key="2">
    <source>
        <dbReference type="Proteomes" id="UP000463951"/>
    </source>
</evidence>
<gene>
    <name evidence="1" type="ORF">SSPO_063450</name>
</gene>
<name>A0A499VBU8_9ACTN</name>
<dbReference type="SUPFAM" id="SSF49785">
    <property type="entry name" value="Galactose-binding domain-like"/>
    <property type="match status" value="1"/>
</dbReference>
<dbReference type="Proteomes" id="UP000463951">
    <property type="component" value="Chromosome"/>
</dbReference>
<protein>
    <recommendedName>
        <fullName evidence="3">F5/8 type C domain-containing protein</fullName>
    </recommendedName>
</protein>
<evidence type="ECO:0000313" key="1">
    <source>
        <dbReference type="EMBL" id="BBJ43627.1"/>
    </source>
</evidence>
<evidence type="ECO:0008006" key="3">
    <source>
        <dbReference type="Google" id="ProtNLM"/>
    </source>
</evidence>
<reference evidence="1 2" key="1">
    <citation type="journal article" date="2020" name="Int. J. Syst. Evol. Microbiol.">
        <title>Reclassification of Streptomyces castelarensis and Streptomyces sporoclivatus as later heterotypic synonyms of Streptomyces antimycoticus.</title>
        <authorList>
            <person name="Komaki H."/>
            <person name="Tamura T."/>
        </authorList>
    </citation>
    <scope>NUCLEOTIDE SEQUENCE [LARGE SCALE GENOMIC DNA]</scope>
    <source>
        <strain evidence="1 2">NBRC 100767</strain>
    </source>
</reference>
<accession>A0A499VBU8</accession>